<protein>
    <submittedName>
        <fullName evidence="1">Uncharacterized protein</fullName>
    </submittedName>
</protein>
<accession>A0A917WWT3</accession>
<reference evidence="1" key="2">
    <citation type="submission" date="2020-09" db="EMBL/GenBank/DDBJ databases">
        <authorList>
            <person name="Sun Q."/>
            <person name="Ohkuma M."/>
        </authorList>
    </citation>
    <scope>NUCLEOTIDE SEQUENCE</scope>
    <source>
        <strain evidence="1">JCM 19831</strain>
    </source>
</reference>
<dbReference type="RefSeq" id="WP_190252065.1">
    <property type="nucleotide sequence ID" value="NZ_BMPI01000023.1"/>
</dbReference>
<dbReference type="Proteomes" id="UP000642070">
    <property type="component" value="Unassembled WGS sequence"/>
</dbReference>
<keyword evidence="2" id="KW-1185">Reference proteome</keyword>
<evidence type="ECO:0000313" key="2">
    <source>
        <dbReference type="Proteomes" id="UP000642070"/>
    </source>
</evidence>
<name>A0A917WWT3_9ACTN</name>
<organism evidence="1 2">
    <name type="scientific">Dactylosporangium sucinum</name>
    <dbReference type="NCBI Taxonomy" id="1424081"/>
    <lineage>
        <taxon>Bacteria</taxon>
        <taxon>Bacillati</taxon>
        <taxon>Actinomycetota</taxon>
        <taxon>Actinomycetes</taxon>
        <taxon>Micromonosporales</taxon>
        <taxon>Micromonosporaceae</taxon>
        <taxon>Dactylosporangium</taxon>
    </lineage>
</organism>
<reference evidence="1" key="1">
    <citation type="journal article" date="2014" name="Int. J. Syst. Evol. Microbiol.">
        <title>Complete genome sequence of Corynebacterium casei LMG S-19264T (=DSM 44701T), isolated from a smear-ripened cheese.</title>
        <authorList>
            <consortium name="US DOE Joint Genome Institute (JGI-PGF)"/>
            <person name="Walter F."/>
            <person name="Albersmeier A."/>
            <person name="Kalinowski J."/>
            <person name="Ruckert C."/>
        </authorList>
    </citation>
    <scope>NUCLEOTIDE SEQUENCE</scope>
    <source>
        <strain evidence="1">JCM 19831</strain>
    </source>
</reference>
<gene>
    <name evidence="1" type="ORF">GCM10007977_046970</name>
</gene>
<proteinExistence type="predicted"/>
<sequence length="67" mass="7407">MPTNTDPAGWIRDRVPAADPESTARAVRSWAAKAADRDRLRAVALDLTADPVFPASAARWLRPERRP</sequence>
<comment type="caution">
    <text evidence="1">The sequence shown here is derived from an EMBL/GenBank/DDBJ whole genome shotgun (WGS) entry which is preliminary data.</text>
</comment>
<dbReference type="EMBL" id="BMPI01000023">
    <property type="protein sequence ID" value="GGM40195.1"/>
    <property type="molecule type" value="Genomic_DNA"/>
</dbReference>
<evidence type="ECO:0000313" key="1">
    <source>
        <dbReference type="EMBL" id="GGM40195.1"/>
    </source>
</evidence>
<dbReference type="AlphaFoldDB" id="A0A917WWT3"/>